<dbReference type="EMBL" id="KV878132">
    <property type="protein sequence ID" value="OJJ05080.1"/>
    <property type="molecule type" value="Genomic_DNA"/>
</dbReference>
<dbReference type="FunFam" id="3.40.630.30:FF:000047">
    <property type="entry name" value="Acetyltransferase, GNAT family"/>
    <property type="match status" value="1"/>
</dbReference>
<dbReference type="GeneID" id="63733359"/>
<dbReference type="Proteomes" id="UP000184073">
    <property type="component" value="Unassembled WGS sequence"/>
</dbReference>
<dbReference type="VEuPathDB" id="FungiDB:ASPVEDRAFT_86443"/>
<dbReference type="PROSITE" id="PS51186">
    <property type="entry name" value="GNAT"/>
    <property type="match status" value="1"/>
</dbReference>
<protein>
    <recommendedName>
        <fullName evidence="1">N-acetyltransferase domain-containing protein</fullName>
    </recommendedName>
</protein>
<dbReference type="Gene3D" id="3.40.630.30">
    <property type="match status" value="1"/>
</dbReference>
<dbReference type="InterPro" id="IPR051908">
    <property type="entry name" value="Ribosomal_N-acetyltransferase"/>
</dbReference>
<organism evidence="2 3">
    <name type="scientific">Aspergillus versicolor CBS 583.65</name>
    <dbReference type="NCBI Taxonomy" id="1036611"/>
    <lineage>
        <taxon>Eukaryota</taxon>
        <taxon>Fungi</taxon>
        <taxon>Dikarya</taxon>
        <taxon>Ascomycota</taxon>
        <taxon>Pezizomycotina</taxon>
        <taxon>Eurotiomycetes</taxon>
        <taxon>Eurotiomycetidae</taxon>
        <taxon>Eurotiales</taxon>
        <taxon>Aspergillaceae</taxon>
        <taxon>Aspergillus</taxon>
        <taxon>Aspergillus subgen. Nidulantes</taxon>
    </lineage>
</organism>
<dbReference type="OrthoDB" id="41238at2759"/>
<dbReference type="InterPro" id="IPR016181">
    <property type="entry name" value="Acyl_CoA_acyltransferase"/>
</dbReference>
<dbReference type="SUPFAM" id="SSF55729">
    <property type="entry name" value="Acyl-CoA N-acyltransferases (Nat)"/>
    <property type="match status" value="1"/>
</dbReference>
<dbReference type="GO" id="GO:1990189">
    <property type="term" value="F:protein N-terminal-serine acetyltransferase activity"/>
    <property type="evidence" value="ECO:0007669"/>
    <property type="project" value="TreeGrafter"/>
</dbReference>
<dbReference type="PANTHER" id="PTHR43441">
    <property type="entry name" value="RIBOSOMAL-PROTEIN-SERINE ACETYLTRANSFERASE"/>
    <property type="match status" value="1"/>
</dbReference>
<evidence type="ECO:0000313" key="2">
    <source>
        <dbReference type="EMBL" id="OJJ05080.1"/>
    </source>
</evidence>
<dbReference type="AlphaFoldDB" id="A0A1L9PU45"/>
<accession>A0A1L9PU45</accession>
<name>A0A1L9PU45_ASPVE</name>
<reference evidence="3" key="1">
    <citation type="journal article" date="2017" name="Genome Biol.">
        <title>Comparative genomics reveals high biological diversity and specific adaptations in the industrially and medically important fungal genus Aspergillus.</title>
        <authorList>
            <person name="de Vries R.P."/>
            <person name="Riley R."/>
            <person name="Wiebenga A."/>
            <person name="Aguilar-Osorio G."/>
            <person name="Amillis S."/>
            <person name="Uchima C.A."/>
            <person name="Anderluh G."/>
            <person name="Asadollahi M."/>
            <person name="Askin M."/>
            <person name="Barry K."/>
            <person name="Battaglia E."/>
            <person name="Bayram O."/>
            <person name="Benocci T."/>
            <person name="Braus-Stromeyer S.A."/>
            <person name="Caldana C."/>
            <person name="Canovas D."/>
            <person name="Cerqueira G.C."/>
            <person name="Chen F."/>
            <person name="Chen W."/>
            <person name="Choi C."/>
            <person name="Clum A."/>
            <person name="Dos Santos R.A."/>
            <person name="Damasio A.R."/>
            <person name="Diallinas G."/>
            <person name="Emri T."/>
            <person name="Fekete E."/>
            <person name="Flipphi M."/>
            <person name="Freyberg S."/>
            <person name="Gallo A."/>
            <person name="Gournas C."/>
            <person name="Habgood R."/>
            <person name="Hainaut M."/>
            <person name="Harispe M.L."/>
            <person name="Henrissat B."/>
            <person name="Hilden K.S."/>
            <person name="Hope R."/>
            <person name="Hossain A."/>
            <person name="Karabika E."/>
            <person name="Karaffa L."/>
            <person name="Karanyi Z."/>
            <person name="Krasevec N."/>
            <person name="Kuo A."/>
            <person name="Kusch H."/>
            <person name="LaButti K."/>
            <person name="Lagendijk E.L."/>
            <person name="Lapidus A."/>
            <person name="Levasseur A."/>
            <person name="Lindquist E."/>
            <person name="Lipzen A."/>
            <person name="Logrieco A.F."/>
            <person name="MacCabe A."/>
            <person name="Maekelae M.R."/>
            <person name="Malavazi I."/>
            <person name="Melin P."/>
            <person name="Meyer V."/>
            <person name="Mielnichuk N."/>
            <person name="Miskei M."/>
            <person name="Molnar A.P."/>
            <person name="Mule G."/>
            <person name="Ngan C.Y."/>
            <person name="Orejas M."/>
            <person name="Orosz E."/>
            <person name="Ouedraogo J.P."/>
            <person name="Overkamp K.M."/>
            <person name="Park H.-S."/>
            <person name="Perrone G."/>
            <person name="Piumi F."/>
            <person name="Punt P.J."/>
            <person name="Ram A.F."/>
            <person name="Ramon A."/>
            <person name="Rauscher S."/>
            <person name="Record E."/>
            <person name="Riano-Pachon D.M."/>
            <person name="Robert V."/>
            <person name="Roehrig J."/>
            <person name="Ruller R."/>
            <person name="Salamov A."/>
            <person name="Salih N.S."/>
            <person name="Samson R.A."/>
            <person name="Sandor E."/>
            <person name="Sanguinetti M."/>
            <person name="Schuetze T."/>
            <person name="Sepcic K."/>
            <person name="Shelest E."/>
            <person name="Sherlock G."/>
            <person name="Sophianopoulou V."/>
            <person name="Squina F.M."/>
            <person name="Sun H."/>
            <person name="Susca A."/>
            <person name="Todd R.B."/>
            <person name="Tsang A."/>
            <person name="Unkles S.E."/>
            <person name="van de Wiele N."/>
            <person name="van Rossen-Uffink D."/>
            <person name="Oliveira J.V."/>
            <person name="Vesth T.C."/>
            <person name="Visser J."/>
            <person name="Yu J.-H."/>
            <person name="Zhou M."/>
            <person name="Andersen M.R."/>
            <person name="Archer D.B."/>
            <person name="Baker S.E."/>
            <person name="Benoit I."/>
            <person name="Brakhage A.A."/>
            <person name="Braus G.H."/>
            <person name="Fischer R."/>
            <person name="Frisvad J.C."/>
            <person name="Goldman G.H."/>
            <person name="Houbraken J."/>
            <person name="Oakley B."/>
            <person name="Pocsi I."/>
            <person name="Scazzocchio C."/>
            <person name="Seiboth B."/>
            <person name="vanKuyk P.A."/>
            <person name="Wortman J."/>
            <person name="Dyer P.S."/>
            <person name="Grigoriev I.V."/>
        </authorList>
    </citation>
    <scope>NUCLEOTIDE SEQUENCE [LARGE SCALE GENOMIC DNA]</scope>
    <source>
        <strain evidence="3">CBS 583.65</strain>
    </source>
</reference>
<dbReference type="InterPro" id="IPR000182">
    <property type="entry name" value="GNAT_dom"/>
</dbReference>
<proteinExistence type="predicted"/>
<dbReference type="GO" id="GO:0008999">
    <property type="term" value="F:protein-N-terminal-alanine acetyltransferase activity"/>
    <property type="evidence" value="ECO:0007669"/>
    <property type="project" value="TreeGrafter"/>
</dbReference>
<evidence type="ECO:0000259" key="1">
    <source>
        <dbReference type="PROSITE" id="PS51186"/>
    </source>
</evidence>
<feature type="domain" description="N-acetyltransferase" evidence="1">
    <location>
        <begin position="28"/>
        <end position="194"/>
    </location>
</feature>
<gene>
    <name evidence="2" type="ORF">ASPVEDRAFT_86443</name>
</gene>
<sequence length="238" mass="27100">MSHRPLGDSVLLPEATRPSPTTLVGRSIKLIPLEESHADELFPLVNNNHPDQTALWDYMPDGPYDDAAQLRKEFAARVTSSDPVFFTVIDSRPSSASPTAGKPIGYLSLMSIVPEHRRLEIGHVAFTKAIQRTTGATEAFYLLLKHSFDDLGYRRVEWKCNSLNEPSRRAALRLGFQPEGVFRQHMVIKGRNRDTAWFSIVREEWEGVKRGLEGWLDEGNFDEQGRQVRRLEEIRDSK</sequence>
<dbReference type="Pfam" id="PF13302">
    <property type="entry name" value="Acetyltransf_3"/>
    <property type="match status" value="1"/>
</dbReference>
<evidence type="ECO:0000313" key="3">
    <source>
        <dbReference type="Proteomes" id="UP000184073"/>
    </source>
</evidence>
<dbReference type="PANTHER" id="PTHR43441:SF2">
    <property type="entry name" value="FAMILY ACETYLTRANSFERASE, PUTATIVE (AFU_ORTHOLOGUE AFUA_7G00850)-RELATED"/>
    <property type="match status" value="1"/>
</dbReference>
<keyword evidence="3" id="KW-1185">Reference proteome</keyword>
<dbReference type="RefSeq" id="XP_040670842.1">
    <property type="nucleotide sequence ID" value="XM_040817848.1"/>
</dbReference>